<name>A0A3M8SXS1_9GAMM</name>
<sequence>MARCNRCCATLRWAGPAANGTRAALAGGATSPAPSQSASRGRRAGPTCWSPDRWSIPLPPKRAESATSPSTTNRSSRCVCGTMAPATRYPRTGGGSMTTISEFPSAHPASTLYQRVLGNRYDELAPGLRCLHERDGRHVYRGKVDIVRGDGLLSRLCAWVTRLPPRGRGPIKVEIIAGDGREQWTRRVGTHSMRSRLWEHDGLLCERLGLVTFGFRMAVANDPEHGQFIDWRVARVRALGIPLPLSWFSGVHAREYLRDGRYRFDVGASLPIAGRLVHYKGWLDVE</sequence>
<dbReference type="AlphaFoldDB" id="A0A3M8SXS1"/>
<comment type="caution">
    <text evidence="3">The sequence shown here is derived from an EMBL/GenBank/DDBJ whole genome shotgun (WGS) entry which is preliminary data.</text>
</comment>
<dbReference type="EMBL" id="RIBS01000003">
    <property type="protein sequence ID" value="RNF84246.1"/>
    <property type="molecule type" value="Genomic_DNA"/>
</dbReference>
<dbReference type="Pfam" id="PF13761">
    <property type="entry name" value="DUF4166"/>
    <property type="match status" value="1"/>
</dbReference>
<feature type="compositionally biased region" description="Polar residues" evidence="1">
    <location>
        <begin position="65"/>
        <end position="76"/>
    </location>
</feature>
<evidence type="ECO:0000259" key="2">
    <source>
        <dbReference type="Pfam" id="PF13761"/>
    </source>
</evidence>
<dbReference type="Proteomes" id="UP000267049">
    <property type="component" value="Unassembled WGS sequence"/>
</dbReference>
<evidence type="ECO:0000313" key="4">
    <source>
        <dbReference type="Proteomes" id="UP000267049"/>
    </source>
</evidence>
<gene>
    <name evidence="3" type="ORF">EER27_07595</name>
</gene>
<keyword evidence="4" id="KW-1185">Reference proteome</keyword>
<evidence type="ECO:0000256" key="1">
    <source>
        <dbReference type="SAM" id="MobiDB-lite"/>
    </source>
</evidence>
<dbReference type="OrthoDB" id="528778at2"/>
<accession>A0A3M8SXS1</accession>
<dbReference type="InterPro" id="IPR025311">
    <property type="entry name" value="DUF4166"/>
</dbReference>
<reference evidence="3 4" key="1">
    <citation type="submission" date="2018-11" db="EMBL/GenBank/DDBJ databases">
        <title>Lysobacter cryohumiis sp. nov., isolated from soil in the Tianshan Mountains, Xinjiang, China.</title>
        <authorList>
            <person name="Luo Y."/>
            <person name="Sheng H."/>
        </authorList>
    </citation>
    <scope>NUCLEOTIDE SEQUENCE [LARGE SCALE GENOMIC DNA]</scope>
    <source>
        <strain evidence="3 4">ZS60</strain>
    </source>
</reference>
<proteinExistence type="predicted"/>
<evidence type="ECO:0000313" key="3">
    <source>
        <dbReference type="EMBL" id="RNF84246.1"/>
    </source>
</evidence>
<protein>
    <submittedName>
        <fullName evidence="3">DUF4166 domain-containing protein</fullName>
    </submittedName>
</protein>
<organism evidence="3 4">
    <name type="scientific">Montanilutibacter psychrotolerans</name>
    <dbReference type="NCBI Taxonomy" id="1327343"/>
    <lineage>
        <taxon>Bacteria</taxon>
        <taxon>Pseudomonadati</taxon>
        <taxon>Pseudomonadota</taxon>
        <taxon>Gammaproteobacteria</taxon>
        <taxon>Lysobacterales</taxon>
        <taxon>Lysobacteraceae</taxon>
        <taxon>Montanilutibacter</taxon>
    </lineage>
</organism>
<feature type="domain" description="DUF4166" evidence="2">
    <location>
        <begin position="124"/>
        <end position="283"/>
    </location>
</feature>
<feature type="region of interest" description="Disordered" evidence="1">
    <location>
        <begin position="25"/>
        <end position="77"/>
    </location>
</feature>